<dbReference type="Pfam" id="PF13683">
    <property type="entry name" value="rve_3"/>
    <property type="match status" value="1"/>
</dbReference>
<evidence type="ECO:0000313" key="3">
    <source>
        <dbReference type="Proteomes" id="UP000607796"/>
    </source>
</evidence>
<dbReference type="InterPro" id="IPR012337">
    <property type="entry name" value="RNaseH-like_sf"/>
</dbReference>
<sequence>MFTFVATQRIEWHHIAPGESMQDGIVESFNGRMRDERLNGTMFRNLTTRGP</sequence>
<dbReference type="SUPFAM" id="SSF53098">
    <property type="entry name" value="Ribonuclease H-like"/>
    <property type="match status" value="1"/>
</dbReference>
<keyword evidence="3" id="KW-1185">Reference proteome</keyword>
<protein>
    <submittedName>
        <fullName evidence="2">Transposase</fullName>
    </submittedName>
</protein>
<dbReference type="EMBL" id="JADFFK010000025">
    <property type="protein sequence ID" value="MBE9640039.1"/>
    <property type="molecule type" value="Genomic_DNA"/>
</dbReference>
<dbReference type="Proteomes" id="UP000607796">
    <property type="component" value="Unassembled WGS sequence"/>
</dbReference>
<evidence type="ECO:0000313" key="2">
    <source>
        <dbReference type="EMBL" id="MBE9640039.1"/>
    </source>
</evidence>
<accession>A0ABR9X8W8</accession>
<comment type="caution">
    <text evidence="2">The sequence shown here is derived from an EMBL/GenBank/DDBJ whole genome shotgun (WGS) entry which is preliminary data.</text>
</comment>
<organism evidence="2 3">
    <name type="scientific">Salipiger mangrovisoli</name>
    <dbReference type="NCBI Taxonomy" id="2865933"/>
    <lineage>
        <taxon>Bacteria</taxon>
        <taxon>Pseudomonadati</taxon>
        <taxon>Pseudomonadota</taxon>
        <taxon>Alphaproteobacteria</taxon>
        <taxon>Rhodobacterales</taxon>
        <taxon>Roseobacteraceae</taxon>
        <taxon>Salipiger</taxon>
    </lineage>
</organism>
<proteinExistence type="predicted"/>
<name>A0ABR9X8W8_9RHOB</name>
<gene>
    <name evidence="2" type="ORF">IQ782_24600</name>
</gene>
<reference evidence="2 3" key="1">
    <citation type="journal article" date="2021" name="Int. J. Syst. Evol. Microbiol.">
        <title>Salipiger mangrovisoli sp. nov., isolated from mangrove soil and the proposal for the reclassification of Paraphaeobacter pallidus as Salipiger pallidus comb. nov.</title>
        <authorList>
            <person name="Du J."/>
            <person name="Liu Y."/>
            <person name="Pei T."/>
            <person name="Deng M.R."/>
            <person name="Zhu H."/>
        </authorList>
    </citation>
    <scope>NUCLEOTIDE SEQUENCE [LARGE SCALE GENOMIC DNA]</scope>
    <source>
        <strain evidence="2 3">6D45A</strain>
    </source>
</reference>
<dbReference type="InterPro" id="IPR001584">
    <property type="entry name" value="Integrase_cat-core"/>
</dbReference>
<evidence type="ECO:0000259" key="1">
    <source>
        <dbReference type="Pfam" id="PF13683"/>
    </source>
</evidence>
<feature type="domain" description="Integrase catalytic" evidence="1">
    <location>
        <begin position="9"/>
        <end position="47"/>
    </location>
</feature>